<gene>
    <name evidence="1" type="ORF">L195_g061514</name>
</gene>
<dbReference type="EMBL" id="ASHM01153605">
    <property type="protein sequence ID" value="PNX63210.1"/>
    <property type="molecule type" value="Genomic_DNA"/>
</dbReference>
<protein>
    <submittedName>
        <fullName evidence="1">Uncharacterized protein</fullName>
    </submittedName>
</protein>
<comment type="caution">
    <text evidence="1">The sequence shown here is derived from an EMBL/GenBank/DDBJ whole genome shotgun (WGS) entry which is preliminary data.</text>
</comment>
<evidence type="ECO:0000313" key="2">
    <source>
        <dbReference type="Proteomes" id="UP000236291"/>
    </source>
</evidence>
<proteinExistence type="predicted"/>
<dbReference type="Proteomes" id="UP000236291">
    <property type="component" value="Unassembled WGS sequence"/>
</dbReference>
<accession>A0A2K3KA83</accession>
<evidence type="ECO:0000313" key="1">
    <source>
        <dbReference type="EMBL" id="PNX63210.1"/>
    </source>
</evidence>
<sequence>MTNWVVEQGPIKDSPRQNVKLTITIPLRIVTAAYRNDEHLLLIKALQPFSGSHLMAINTIKDLGPALGNYIYTPH</sequence>
<reference evidence="1 2" key="2">
    <citation type="journal article" date="2017" name="Front. Plant Sci.">
        <title>Gene Classification and Mining of Molecular Markers Useful in Red Clover (Trifolium pratense) Breeding.</title>
        <authorList>
            <person name="Istvanek J."/>
            <person name="Dluhosova J."/>
            <person name="Dluhos P."/>
            <person name="Patkova L."/>
            <person name="Nedelnik J."/>
            <person name="Repkova J."/>
        </authorList>
    </citation>
    <scope>NUCLEOTIDE SEQUENCE [LARGE SCALE GENOMIC DNA]</scope>
    <source>
        <strain evidence="2">cv. Tatra</strain>
        <tissue evidence="1">Young leaves</tissue>
    </source>
</reference>
<name>A0A2K3KA83_TRIPR</name>
<dbReference type="AlphaFoldDB" id="A0A2K3KA83"/>
<organism evidence="1 2">
    <name type="scientific">Trifolium pratense</name>
    <name type="common">Red clover</name>
    <dbReference type="NCBI Taxonomy" id="57577"/>
    <lineage>
        <taxon>Eukaryota</taxon>
        <taxon>Viridiplantae</taxon>
        <taxon>Streptophyta</taxon>
        <taxon>Embryophyta</taxon>
        <taxon>Tracheophyta</taxon>
        <taxon>Spermatophyta</taxon>
        <taxon>Magnoliopsida</taxon>
        <taxon>eudicotyledons</taxon>
        <taxon>Gunneridae</taxon>
        <taxon>Pentapetalae</taxon>
        <taxon>rosids</taxon>
        <taxon>fabids</taxon>
        <taxon>Fabales</taxon>
        <taxon>Fabaceae</taxon>
        <taxon>Papilionoideae</taxon>
        <taxon>50 kb inversion clade</taxon>
        <taxon>NPAAA clade</taxon>
        <taxon>Hologalegina</taxon>
        <taxon>IRL clade</taxon>
        <taxon>Trifolieae</taxon>
        <taxon>Trifolium</taxon>
    </lineage>
</organism>
<reference evidence="1 2" key="1">
    <citation type="journal article" date="2014" name="Am. J. Bot.">
        <title>Genome assembly and annotation for red clover (Trifolium pratense; Fabaceae).</title>
        <authorList>
            <person name="Istvanek J."/>
            <person name="Jaros M."/>
            <person name="Krenek A."/>
            <person name="Repkova J."/>
        </authorList>
    </citation>
    <scope>NUCLEOTIDE SEQUENCE [LARGE SCALE GENOMIC DNA]</scope>
    <source>
        <strain evidence="2">cv. Tatra</strain>
        <tissue evidence="1">Young leaves</tissue>
    </source>
</reference>